<evidence type="ECO:0000313" key="2">
    <source>
        <dbReference type="Proteomes" id="UP001053296"/>
    </source>
</evidence>
<evidence type="ECO:0008006" key="3">
    <source>
        <dbReference type="Google" id="ProtNLM"/>
    </source>
</evidence>
<dbReference type="Pfam" id="PF13483">
    <property type="entry name" value="Lactamase_B_3"/>
    <property type="match status" value="1"/>
</dbReference>
<name>A0ABN6ESD2_9BACT</name>
<sequence>MEGVNEYISITLVANAGVCIECDGVGLLVDGIHNEGGHPFSRVSEADMERMRQGIVPFTHLDYLLFTHEHPDHFTPQYVLGHILNRPVKGLFLPSETDGSPNLALLLDRVRELAIPYWTLGLEPGTKQRFELADDVIVTAIGARHMGPQYATIRNDCFLLTVKGMNLLFTGDADHVAEYYAAALTDVTVDVAFVNPIFYNNKQGQQIINEIFRPRDVVIYHMPFAEDDTMHFSSLVRRDVKRYARPGMQTHVLSEANQALALPVPTARCPW</sequence>
<keyword evidence="2" id="KW-1185">Reference proteome</keyword>
<dbReference type="InterPro" id="IPR050114">
    <property type="entry name" value="UPF0173_UPF0282_UlaG_hydrolase"/>
</dbReference>
<gene>
    <name evidence="1" type="ORF">PSDVSF_12130</name>
</gene>
<dbReference type="EMBL" id="AP024485">
    <property type="protein sequence ID" value="BCS87971.1"/>
    <property type="molecule type" value="Genomic_DNA"/>
</dbReference>
<dbReference type="InterPro" id="IPR036866">
    <property type="entry name" value="RibonucZ/Hydroxyglut_hydro"/>
</dbReference>
<organism evidence="1 2">
    <name type="scientific">Pseudodesulfovibrio sediminis</name>
    <dbReference type="NCBI Taxonomy" id="2810563"/>
    <lineage>
        <taxon>Bacteria</taxon>
        <taxon>Pseudomonadati</taxon>
        <taxon>Thermodesulfobacteriota</taxon>
        <taxon>Desulfovibrionia</taxon>
        <taxon>Desulfovibrionales</taxon>
        <taxon>Desulfovibrionaceae</taxon>
    </lineage>
</organism>
<dbReference type="PANTHER" id="PTHR43546">
    <property type="entry name" value="UPF0173 METAL-DEPENDENT HYDROLASE MJ1163-RELATED"/>
    <property type="match status" value="1"/>
</dbReference>
<reference evidence="1" key="1">
    <citation type="journal article" date="2022" name="Arch. Microbiol.">
        <title>Pseudodesulfovibrio sediminis sp. nov., a mesophilic and neutrophilic sulfate-reducing bacterium isolated from sediment of a brackish lake.</title>
        <authorList>
            <person name="Takahashi A."/>
            <person name="Kojima H."/>
            <person name="Watanabe M."/>
            <person name="Fukui M."/>
        </authorList>
    </citation>
    <scope>NUCLEOTIDE SEQUENCE</scope>
    <source>
        <strain evidence="1">SF6</strain>
    </source>
</reference>
<evidence type="ECO:0000313" key="1">
    <source>
        <dbReference type="EMBL" id="BCS87971.1"/>
    </source>
</evidence>
<accession>A0ABN6ESD2</accession>
<dbReference type="SUPFAM" id="SSF56281">
    <property type="entry name" value="Metallo-hydrolase/oxidoreductase"/>
    <property type="match status" value="1"/>
</dbReference>
<dbReference type="Gene3D" id="3.60.15.10">
    <property type="entry name" value="Ribonuclease Z/Hydroxyacylglutathione hydrolase-like"/>
    <property type="match status" value="1"/>
</dbReference>
<dbReference type="PANTHER" id="PTHR43546:SF8">
    <property type="entry name" value="METALLO-BETA-LACTAMASE DOMAIN-CONTAINING PROTEIN"/>
    <property type="match status" value="1"/>
</dbReference>
<dbReference type="Proteomes" id="UP001053296">
    <property type="component" value="Chromosome"/>
</dbReference>
<proteinExistence type="predicted"/>
<protein>
    <recommendedName>
        <fullName evidence="3">Metallo-beta-lactamase domain-containing protein</fullName>
    </recommendedName>
</protein>